<accession>A0A182PG58</accession>
<dbReference type="EnsemblMetazoa" id="AEPI005917-RA">
    <property type="protein sequence ID" value="AEPI005917-PA"/>
    <property type="gene ID" value="AEPI005917"/>
</dbReference>
<dbReference type="PANTHER" id="PTHR21137:SF44">
    <property type="entry name" value="ODORANT RECEPTOR 13A-RELATED"/>
    <property type="match status" value="1"/>
</dbReference>
<name>A0A182PG58_9DIPT</name>
<dbReference type="GO" id="GO:0005549">
    <property type="term" value="F:odorant binding"/>
    <property type="evidence" value="ECO:0007669"/>
    <property type="project" value="InterPro"/>
</dbReference>
<dbReference type="InterPro" id="IPR004117">
    <property type="entry name" value="7tm6_olfct_rcpt"/>
</dbReference>
<dbReference type="GO" id="GO:0005886">
    <property type="term" value="C:plasma membrane"/>
    <property type="evidence" value="ECO:0007669"/>
    <property type="project" value="TreeGrafter"/>
</dbReference>
<evidence type="ECO:0000256" key="3">
    <source>
        <dbReference type="ARBA" id="ARBA00022692"/>
    </source>
</evidence>
<feature type="transmembrane region" description="Helical" evidence="9">
    <location>
        <begin position="85"/>
        <end position="104"/>
    </location>
</feature>
<evidence type="ECO:0000256" key="2">
    <source>
        <dbReference type="ARBA" id="ARBA00022606"/>
    </source>
</evidence>
<keyword evidence="2" id="KW-0716">Sensory transduction</keyword>
<evidence type="ECO:0000256" key="4">
    <source>
        <dbReference type="ARBA" id="ARBA00022725"/>
    </source>
</evidence>
<dbReference type="VEuPathDB" id="VectorBase:AEPI005917"/>
<evidence type="ECO:0000256" key="7">
    <source>
        <dbReference type="ARBA" id="ARBA00023170"/>
    </source>
</evidence>
<dbReference type="GO" id="GO:0004984">
    <property type="term" value="F:olfactory receptor activity"/>
    <property type="evidence" value="ECO:0007669"/>
    <property type="project" value="InterPro"/>
</dbReference>
<keyword evidence="3 9" id="KW-0812">Transmembrane</keyword>
<keyword evidence="11" id="KW-1185">Reference proteome</keyword>
<keyword evidence="7" id="KW-0675">Receptor</keyword>
<keyword evidence="4" id="KW-0552">Olfaction</keyword>
<keyword evidence="6 9" id="KW-0472">Membrane</keyword>
<evidence type="ECO:0000313" key="11">
    <source>
        <dbReference type="Proteomes" id="UP000075885"/>
    </source>
</evidence>
<reference evidence="11" key="1">
    <citation type="submission" date="2013-03" db="EMBL/GenBank/DDBJ databases">
        <title>The Genome Sequence of Anopheles epiroticus epiroticus2.</title>
        <authorList>
            <consortium name="The Broad Institute Genomics Platform"/>
            <person name="Neafsey D.E."/>
            <person name="Howell P."/>
            <person name="Walker B."/>
            <person name="Young S.K."/>
            <person name="Zeng Q."/>
            <person name="Gargeya S."/>
            <person name="Fitzgerald M."/>
            <person name="Haas B."/>
            <person name="Abouelleil A."/>
            <person name="Allen A.W."/>
            <person name="Alvarado L."/>
            <person name="Arachchi H.M."/>
            <person name="Berlin A.M."/>
            <person name="Chapman S.B."/>
            <person name="Gainer-Dewar J."/>
            <person name="Goldberg J."/>
            <person name="Griggs A."/>
            <person name="Gujja S."/>
            <person name="Hansen M."/>
            <person name="Howarth C."/>
            <person name="Imamovic A."/>
            <person name="Ireland A."/>
            <person name="Larimer J."/>
            <person name="McCowan C."/>
            <person name="Murphy C."/>
            <person name="Pearson M."/>
            <person name="Poon T.W."/>
            <person name="Priest M."/>
            <person name="Roberts A."/>
            <person name="Saif S."/>
            <person name="Shea T."/>
            <person name="Sisk P."/>
            <person name="Sykes S."/>
            <person name="Wortman J."/>
            <person name="Nusbaum C."/>
            <person name="Birren B."/>
        </authorList>
    </citation>
    <scope>NUCLEOTIDE SEQUENCE [LARGE SCALE GENOMIC DNA]</scope>
    <source>
        <strain evidence="11">Epiroticus2</strain>
    </source>
</reference>
<evidence type="ECO:0000256" key="5">
    <source>
        <dbReference type="ARBA" id="ARBA00022989"/>
    </source>
</evidence>
<feature type="transmembrane region" description="Helical" evidence="9">
    <location>
        <begin position="277"/>
        <end position="297"/>
    </location>
</feature>
<feature type="transmembrane region" description="Helical" evidence="9">
    <location>
        <begin position="149"/>
        <end position="167"/>
    </location>
</feature>
<feature type="transmembrane region" description="Helical" evidence="9">
    <location>
        <begin position="303"/>
        <end position="323"/>
    </location>
</feature>
<sequence length="399" mass="45905">MALSHHHHHQQEARLSFEQTLRNTNIMLLMMGIPPCEEPYPAGVLPAIRRNVGFIASFLLLTYTTYGELIYLQQMFERKVNFLEVTFQTPCIGYCIIGVLKMVILARGRNTIAKLVGLFRTKWKEALVNEEHWKVCDGTMKPAIRVTSVTALANIVMGMAFTVLPIAEMAYHHHYTGEWNRQLAFNIWWPFDVTAGAKYYWLVYPLYVVIGFTGIIVHMAFDCLFCILAAHLCMHFRILKHNLERVAGDRRLHRAIRMHQDLIGCSLFMQSVFGNALFINFLGSSLIICIQAFMITTVSGYTLVKFTLFMLCFLIELLMLCAYGEDIVEASLEIIDAAYGCRWYQESAPFNRSVLQMIQRSQQAVLLTAWKIWPIRLSTFSQATSWSYFTLLKTIYGDK</sequence>
<evidence type="ECO:0000256" key="8">
    <source>
        <dbReference type="ARBA" id="ARBA00023224"/>
    </source>
</evidence>
<dbReference type="Proteomes" id="UP000075885">
    <property type="component" value="Unassembled WGS sequence"/>
</dbReference>
<dbReference type="Pfam" id="PF02949">
    <property type="entry name" value="7tm_6"/>
    <property type="match status" value="1"/>
</dbReference>
<feature type="transmembrane region" description="Helical" evidence="9">
    <location>
        <begin position="52"/>
        <end position="73"/>
    </location>
</feature>
<evidence type="ECO:0000256" key="1">
    <source>
        <dbReference type="ARBA" id="ARBA00004141"/>
    </source>
</evidence>
<proteinExistence type="predicted"/>
<evidence type="ECO:0000256" key="9">
    <source>
        <dbReference type="SAM" id="Phobius"/>
    </source>
</evidence>
<evidence type="ECO:0000256" key="6">
    <source>
        <dbReference type="ARBA" id="ARBA00023136"/>
    </source>
</evidence>
<dbReference type="PANTHER" id="PTHR21137">
    <property type="entry name" value="ODORANT RECEPTOR"/>
    <property type="match status" value="1"/>
</dbReference>
<reference evidence="10" key="2">
    <citation type="submission" date="2020-05" db="UniProtKB">
        <authorList>
            <consortium name="EnsemblMetazoa"/>
        </authorList>
    </citation>
    <scope>IDENTIFICATION</scope>
    <source>
        <strain evidence="10">Epiroticus2</strain>
    </source>
</reference>
<dbReference type="STRING" id="199890.A0A182PG58"/>
<dbReference type="GO" id="GO:0007165">
    <property type="term" value="P:signal transduction"/>
    <property type="evidence" value="ECO:0007669"/>
    <property type="project" value="UniProtKB-KW"/>
</dbReference>
<dbReference type="AlphaFoldDB" id="A0A182PG58"/>
<evidence type="ECO:0000313" key="10">
    <source>
        <dbReference type="EnsemblMetazoa" id="AEPI005917-PA"/>
    </source>
</evidence>
<keyword evidence="8" id="KW-0807">Transducer</keyword>
<protein>
    <submittedName>
        <fullName evidence="10">Uncharacterized protein</fullName>
    </submittedName>
</protein>
<organism evidence="10 11">
    <name type="scientific">Anopheles epiroticus</name>
    <dbReference type="NCBI Taxonomy" id="199890"/>
    <lineage>
        <taxon>Eukaryota</taxon>
        <taxon>Metazoa</taxon>
        <taxon>Ecdysozoa</taxon>
        <taxon>Arthropoda</taxon>
        <taxon>Hexapoda</taxon>
        <taxon>Insecta</taxon>
        <taxon>Pterygota</taxon>
        <taxon>Neoptera</taxon>
        <taxon>Endopterygota</taxon>
        <taxon>Diptera</taxon>
        <taxon>Nematocera</taxon>
        <taxon>Culicoidea</taxon>
        <taxon>Culicidae</taxon>
        <taxon>Anophelinae</taxon>
        <taxon>Anopheles</taxon>
    </lineage>
</organism>
<keyword evidence="5 9" id="KW-1133">Transmembrane helix</keyword>
<comment type="subcellular location">
    <subcellularLocation>
        <location evidence="1">Membrane</location>
        <topology evidence="1">Multi-pass membrane protein</topology>
    </subcellularLocation>
</comment>
<feature type="transmembrane region" description="Helical" evidence="9">
    <location>
        <begin position="206"/>
        <end position="230"/>
    </location>
</feature>